<dbReference type="InterPro" id="IPR013830">
    <property type="entry name" value="SGNH_hydro"/>
</dbReference>
<name>A0AAW4NST9_9BACT</name>
<evidence type="ECO:0000313" key="3">
    <source>
        <dbReference type="Proteomes" id="UP001196873"/>
    </source>
</evidence>
<proteinExistence type="predicted"/>
<evidence type="ECO:0000313" key="2">
    <source>
        <dbReference type="EMBL" id="MBW4866670.1"/>
    </source>
</evidence>
<dbReference type="PANTHER" id="PTHR30383">
    <property type="entry name" value="THIOESTERASE 1/PROTEASE 1/LYSOPHOSPHOLIPASE L1"/>
    <property type="match status" value="1"/>
</dbReference>
<protein>
    <submittedName>
        <fullName evidence="2">Serine acetyltransferase</fullName>
    </submittedName>
</protein>
<dbReference type="Proteomes" id="UP001196873">
    <property type="component" value="Unassembled WGS sequence"/>
</dbReference>
<comment type="caution">
    <text evidence="2">The sequence shown here is derived from an EMBL/GenBank/DDBJ whole genome shotgun (WGS) entry which is preliminary data.</text>
</comment>
<dbReference type="AlphaFoldDB" id="A0AAW4NST9"/>
<organism evidence="2 3">
    <name type="scientific">Segatella salivae</name>
    <dbReference type="NCBI Taxonomy" id="228604"/>
    <lineage>
        <taxon>Bacteria</taxon>
        <taxon>Pseudomonadati</taxon>
        <taxon>Bacteroidota</taxon>
        <taxon>Bacteroidia</taxon>
        <taxon>Bacteroidales</taxon>
        <taxon>Prevotellaceae</taxon>
        <taxon>Segatella</taxon>
    </lineage>
</organism>
<dbReference type="PANTHER" id="PTHR30383:SF5">
    <property type="entry name" value="SGNH HYDROLASE-TYPE ESTERASE DOMAIN-CONTAINING PROTEIN"/>
    <property type="match status" value="1"/>
</dbReference>
<accession>A0AAW4NST9</accession>
<dbReference type="EMBL" id="JAHXRF010000020">
    <property type="protein sequence ID" value="MBW4866670.1"/>
    <property type="molecule type" value="Genomic_DNA"/>
</dbReference>
<dbReference type="Pfam" id="PF13472">
    <property type="entry name" value="Lipase_GDSL_2"/>
    <property type="match status" value="1"/>
</dbReference>
<feature type="domain" description="SGNH hydrolase-type esterase" evidence="1">
    <location>
        <begin position="50"/>
        <end position="204"/>
    </location>
</feature>
<gene>
    <name evidence="2" type="ORF">KZY68_11820</name>
</gene>
<reference evidence="2" key="1">
    <citation type="submission" date="2021-07" db="EMBL/GenBank/DDBJ databases">
        <title>Genomic diversity and antimicrobial resistance of Prevotella spp. isolated from chronic lung disease airways.</title>
        <authorList>
            <person name="Webb K.A."/>
            <person name="Olagoke O.S."/>
            <person name="Baird T."/>
            <person name="Neill J."/>
            <person name="Pham A."/>
            <person name="Wells T.J."/>
            <person name="Ramsay K.A."/>
            <person name="Bell S.C."/>
            <person name="Sarovich D.S."/>
            <person name="Price E.P."/>
        </authorList>
    </citation>
    <scope>NUCLEOTIDE SEQUENCE</scope>
    <source>
        <strain evidence="2">SCHI0047.S.3</strain>
    </source>
</reference>
<dbReference type="InterPro" id="IPR051532">
    <property type="entry name" value="Ester_Hydrolysis_Enzymes"/>
</dbReference>
<dbReference type="GO" id="GO:0004622">
    <property type="term" value="F:phosphatidylcholine lysophospholipase activity"/>
    <property type="evidence" value="ECO:0007669"/>
    <property type="project" value="TreeGrafter"/>
</dbReference>
<sequence length="216" mass="24961">MCFLSLTCNAQQSNLWNTEHYRDRMAEFAKMRSIDASDIVMLGNSLTEFGGDWSKRLGIKHVRNRGIMGDNVDGVLNRLDDILAKKPKAIVLMIGINDLSQDQTAEQVFVKYQHLIDKIWSHAADTKLYVQSLLPFNESFGRWKTLQGKSEEVVTLNKKLRNYCEKNHLTYINLYNDFVYHGTNQLRDSLTLDGLHLSPLGYKLWCFRIKRALKGM</sequence>
<evidence type="ECO:0000259" key="1">
    <source>
        <dbReference type="Pfam" id="PF13472"/>
    </source>
</evidence>